<dbReference type="InterPro" id="IPR000531">
    <property type="entry name" value="Beta-barrel_TonB"/>
</dbReference>
<proteinExistence type="inferred from homology"/>
<dbReference type="GO" id="GO:0009279">
    <property type="term" value="C:cell outer membrane"/>
    <property type="evidence" value="ECO:0007669"/>
    <property type="project" value="UniProtKB-SubCell"/>
</dbReference>
<dbReference type="Pfam" id="PF00593">
    <property type="entry name" value="TonB_dep_Rec_b-barrel"/>
    <property type="match status" value="1"/>
</dbReference>
<dbReference type="AlphaFoldDB" id="A0AAU9CC50"/>
<name>A0AAU9CC50_9BACT</name>
<evidence type="ECO:0000256" key="10">
    <source>
        <dbReference type="PROSITE-ProRule" id="PRU01360"/>
    </source>
</evidence>
<dbReference type="PANTHER" id="PTHR30069:SF29">
    <property type="entry name" value="HEMOGLOBIN AND HEMOGLOBIN-HAPTOGLOBIN-BINDING PROTEIN 1-RELATED"/>
    <property type="match status" value="1"/>
</dbReference>
<dbReference type="InterPro" id="IPR036942">
    <property type="entry name" value="Beta-barrel_TonB_sf"/>
</dbReference>
<keyword evidence="15" id="KW-1185">Reference proteome</keyword>
<evidence type="ECO:0000256" key="5">
    <source>
        <dbReference type="ARBA" id="ARBA00022729"/>
    </source>
</evidence>
<dbReference type="InterPro" id="IPR039426">
    <property type="entry name" value="TonB-dep_rcpt-like"/>
</dbReference>
<accession>A0AAU9CC50</accession>
<evidence type="ECO:0000313" key="14">
    <source>
        <dbReference type="EMBL" id="BDD09689.1"/>
    </source>
</evidence>
<gene>
    <name evidence="14" type="ORF">FUAX_21210</name>
</gene>
<dbReference type="PROSITE" id="PS52016">
    <property type="entry name" value="TONB_DEPENDENT_REC_3"/>
    <property type="match status" value="1"/>
</dbReference>
<keyword evidence="4 10" id="KW-0812">Transmembrane</keyword>
<dbReference type="KEGG" id="fax:FUAX_21210"/>
<organism evidence="14 15">
    <name type="scientific">Fulvitalea axinellae</name>
    <dbReference type="NCBI Taxonomy" id="1182444"/>
    <lineage>
        <taxon>Bacteria</taxon>
        <taxon>Pseudomonadati</taxon>
        <taxon>Bacteroidota</taxon>
        <taxon>Cytophagia</taxon>
        <taxon>Cytophagales</taxon>
        <taxon>Persicobacteraceae</taxon>
        <taxon>Fulvitalea</taxon>
    </lineage>
</organism>
<keyword evidence="9 10" id="KW-0998">Cell outer membrane</keyword>
<dbReference type="InterPro" id="IPR037066">
    <property type="entry name" value="Plug_dom_sf"/>
</dbReference>
<keyword evidence="2 10" id="KW-0813">Transport</keyword>
<evidence type="ECO:0000256" key="9">
    <source>
        <dbReference type="ARBA" id="ARBA00023237"/>
    </source>
</evidence>
<dbReference type="Gene3D" id="2.40.170.20">
    <property type="entry name" value="TonB-dependent receptor, beta-barrel domain"/>
    <property type="match status" value="1"/>
</dbReference>
<reference evidence="14 15" key="1">
    <citation type="submission" date="2021-12" db="EMBL/GenBank/DDBJ databases">
        <title>Genome sequencing of bacteria with rrn-lacking chromosome and rrn-plasmid.</title>
        <authorList>
            <person name="Anda M."/>
            <person name="Iwasaki W."/>
        </authorList>
    </citation>
    <scope>NUCLEOTIDE SEQUENCE [LARGE SCALE GENOMIC DNA]</scope>
    <source>
        <strain evidence="14 15">DSM 100852</strain>
    </source>
</reference>
<keyword evidence="7 10" id="KW-0472">Membrane</keyword>
<feature type="domain" description="TonB-dependent receptor plug" evidence="13">
    <location>
        <begin position="58"/>
        <end position="155"/>
    </location>
</feature>
<evidence type="ECO:0000256" key="6">
    <source>
        <dbReference type="ARBA" id="ARBA00023077"/>
    </source>
</evidence>
<dbReference type="SUPFAM" id="SSF56935">
    <property type="entry name" value="Porins"/>
    <property type="match status" value="1"/>
</dbReference>
<feature type="domain" description="TonB-dependent receptor-like beta-barrel" evidence="12">
    <location>
        <begin position="267"/>
        <end position="634"/>
    </location>
</feature>
<evidence type="ECO:0000256" key="3">
    <source>
        <dbReference type="ARBA" id="ARBA00022452"/>
    </source>
</evidence>
<evidence type="ECO:0000256" key="4">
    <source>
        <dbReference type="ARBA" id="ARBA00022692"/>
    </source>
</evidence>
<dbReference type="Proteomes" id="UP001348817">
    <property type="component" value="Chromosome"/>
</dbReference>
<dbReference type="Gene3D" id="2.170.130.10">
    <property type="entry name" value="TonB-dependent receptor, plug domain"/>
    <property type="match status" value="1"/>
</dbReference>
<comment type="similarity">
    <text evidence="10 11">Belongs to the TonB-dependent receptor family.</text>
</comment>
<evidence type="ECO:0000313" key="15">
    <source>
        <dbReference type="Proteomes" id="UP001348817"/>
    </source>
</evidence>
<keyword evidence="6 11" id="KW-0798">TonB box</keyword>
<comment type="subcellular location">
    <subcellularLocation>
        <location evidence="1 10">Cell outer membrane</location>
        <topology evidence="1 10">Multi-pass membrane protein</topology>
    </subcellularLocation>
</comment>
<sequence>MKGFYLNKILPLFILLTTVGNIATAQEKIIDFMDTLIVLPDIQVIDSRILERSGFKNQTIDTLTLKEYRSENLAEVLTMKTSIFIKSYGPGGLATPSFRGTGASHTQVYWNGINLNSPTMGQTDLSLLPIGFSDMIDVNFGASSLLYGTGGLGGAIRLGSNPDAIRGFEINATQYVGSFGTYTSNVGLNYGNGTWQGVTKIFYKTADNDFEFVNTSQKESHEDEDYPTQTNENAELRQWSVLQEVYRSVGQHGTLAARVWYQDSDRNLSSPMNQKPGDDNQKDETLRTMLEWKHNDENKNFIQRAAYVREQLDYSDPKTKTDSESVTDSYFLNGVANFKFGEKVYLNSGYNLRHDEADTDDYQDLESGNTVRRTQTTFDIYSSVEWHPAEALEISFLLRQQWIDGDAKPLLPSLGANYQVINHRGVSGTVRANVSKSFHAPSLNDRYYFPVGNPDLLPEEGNSIELGTDWVILQDNWHFDYSLTAYASLVDNWIVWRPGVRNLWAPENLREVYSRGLENSLGARYTVNGWTTEARVNYSYIISENQKSYDGNDDIVGEQMIYVPKHNFNATLRVSHKGWYAVAEQLAYGKRNIRTKEEQEDEHLAPYYLTNLSVGRNWASGRNNFGLRLKASNLFDYTYQSVARRPMPGRYYSLTLNYGLNPKPKTK</sequence>
<evidence type="ECO:0000256" key="7">
    <source>
        <dbReference type="ARBA" id="ARBA00023136"/>
    </source>
</evidence>
<protein>
    <submittedName>
        <fullName evidence="14">TonB-dependent receptor</fullName>
    </submittedName>
</protein>
<evidence type="ECO:0000256" key="1">
    <source>
        <dbReference type="ARBA" id="ARBA00004571"/>
    </source>
</evidence>
<evidence type="ECO:0000259" key="13">
    <source>
        <dbReference type="Pfam" id="PF07715"/>
    </source>
</evidence>
<evidence type="ECO:0000256" key="8">
    <source>
        <dbReference type="ARBA" id="ARBA00023170"/>
    </source>
</evidence>
<dbReference type="InterPro" id="IPR012910">
    <property type="entry name" value="Plug_dom"/>
</dbReference>
<dbReference type="GO" id="GO:0015344">
    <property type="term" value="F:siderophore uptake transmembrane transporter activity"/>
    <property type="evidence" value="ECO:0007669"/>
    <property type="project" value="TreeGrafter"/>
</dbReference>
<evidence type="ECO:0000259" key="12">
    <source>
        <dbReference type="Pfam" id="PF00593"/>
    </source>
</evidence>
<evidence type="ECO:0000256" key="11">
    <source>
        <dbReference type="RuleBase" id="RU003357"/>
    </source>
</evidence>
<dbReference type="EMBL" id="AP025314">
    <property type="protein sequence ID" value="BDD09689.1"/>
    <property type="molecule type" value="Genomic_DNA"/>
</dbReference>
<keyword evidence="8 14" id="KW-0675">Receptor</keyword>
<dbReference type="GO" id="GO:0044718">
    <property type="term" value="P:siderophore transmembrane transport"/>
    <property type="evidence" value="ECO:0007669"/>
    <property type="project" value="TreeGrafter"/>
</dbReference>
<keyword evidence="5" id="KW-0732">Signal</keyword>
<evidence type="ECO:0000256" key="2">
    <source>
        <dbReference type="ARBA" id="ARBA00022448"/>
    </source>
</evidence>
<dbReference type="Pfam" id="PF07715">
    <property type="entry name" value="Plug"/>
    <property type="match status" value="1"/>
</dbReference>
<keyword evidence="3 10" id="KW-1134">Transmembrane beta strand</keyword>
<dbReference type="PANTHER" id="PTHR30069">
    <property type="entry name" value="TONB-DEPENDENT OUTER MEMBRANE RECEPTOR"/>
    <property type="match status" value="1"/>
</dbReference>